<evidence type="ECO:0000313" key="10">
    <source>
        <dbReference type="EMBL" id="CAD0207070.1"/>
    </source>
</evidence>
<keyword evidence="7" id="KW-0539">Nucleus</keyword>
<evidence type="ECO:0000256" key="3">
    <source>
        <dbReference type="ARBA" id="ARBA00022737"/>
    </source>
</evidence>
<evidence type="ECO:0000256" key="8">
    <source>
        <dbReference type="PROSITE-ProRule" id="PRU00042"/>
    </source>
</evidence>
<sequence length="283" mass="32850">MAESNQTNPLFIDVASGSEQYPINVVAEAADAVQEIKVQKEDNSTSSDPYLNIQSRRIRCPECSRFSAETEEKMLRHIRKIHRGENPFQCCMCDYSTYNKILFEEHVRIHQGIKPYKCSHCPYRSVSKKNTKKHEQIHRSDNPHKCEQCGFIARHLRALNHHLLSHGQSNDFKCGSCKETFATVKLLETHRKVKKRCPECAEMLCCKLYRTHRQEVHGVARKKRKTVTKEIKFVCAICKWEGIHKPRILLHLIHHPNQEVDESVVDTHILRKLGIMGNTEVET</sequence>
<dbReference type="Gene3D" id="3.30.160.60">
    <property type="entry name" value="Classic Zinc Finger"/>
    <property type="match status" value="3"/>
</dbReference>
<protein>
    <recommendedName>
        <fullName evidence="9">C2H2-type domain-containing protein</fullName>
    </recommendedName>
</protein>
<dbReference type="AlphaFoldDB" id="A0A9N8KYZ2"/>
<dbReference type="GO" id="GO:0008270">
    <property type="term" value="F:zinc ion binding"/>
    <property type="evidence" value="ECO:0007669"/>
    <property type="project" value="UniProtKB-KW"/>
</dbReference>
<proteinExistence type="predicted"/>
<evidence type="ECO:0000256" key="6">
    <source>
        <dbReference type="ARBA" id="ARBA00023125"/>
    </source>
</evidence>
<dbReference type="GO" id="GO:0003700">
    <property type="term" value="F:DNA-binding transcription factor activity"/>
    <property type="evidence" value="ECO:0007669"/>
    <property type="project" value="TreeGrafter"/>
</dbReference>
<dbReference type="GO" id="GO:0006357">
    <property type="term" value="P:regulation of transcription by RNA polymerase II"/>
    <property type="evidence" value="ECO:0007669"/>
    <property type="project" value="TreeGrafter"/>
</dbReference>
<dbReference type="InterPro" id="IPR050589">
    <property type="entry name" value="Ikaros_C2H2-ZF"/>
</dbReference>
<keyword evidence="6" id="KW-0238">DNA-binding</keyword>
<reference evidence="10" key="1">
    <citation type="submission" date="2021-12" db="EMBL/GenBank/DDBJ databases">
        <authorList>
            <person name="King R."/>
        </authorList>
    </citation>
    <scope>NUCLEOTIDE SEQUENCE</scope>
</reference>
<dbReference type="PANTHER" id="PTHR24404">
    <property type="entry name" value="ZINC FINGER PROTEIN"/>
    <property type="match status" value="1"/>
</dbReference>
<dbReference type="GO" id="GO:0000978">
    <property type="term" value="F:RNA polymerase II cis-regulatory region sequence-specific DNA binding"/>
    <property type="evidence" value="ECO:0007669"/>
    <property type="project" value="TreeGrafter"/>
</dbReference>
<dbReference type="InterPro" id="IPR036236">
    <property type="entry name" value="Znf_C2H2_sf"/>
</dbReference>
<name>A0A9N8KYZ2_CHRIL</name>
<dbReference type="SMART" id="SM00355">
    <property type="entry name" value="ZnF_C2H2"/>
    <property type="match status" value="7"/>
</dbReference>
<gene>
    <name evidence="10" type="ORF">CINC_LOCUS10048</name>
</gene>
<comment type="subcellular location">
    <subcellularLocation>
        <location evidence="1">Nucleus</location>
    </subcellularLocation>
</comment>
<dbReference type="OrthoDB" id="6077919at2759"/>
<evidence type="ECO:0000313" key="11">
    <source>
        <dbReference type="Proteomes" id="UP001154114"/>
    </source>
</evidence>
<dbReference type="SUPFAM" id="SSF57667">
    <property type="entry name" value="beta-beta-alpha zinc fingers"/>
    <property type="match status" value="3"/>
</dbReference>
<dbReference type="GO" id="GO:0005634">
    <property type="term" value="C:nucleus"/>
    <property type="evidence" value="ECO:0007669"/>
    <property type="project" value="UniProtKB-SubCell"/>
</dbReference>
<feature type="domain" description="C2H2-type" evidence="9">
    <location>
        <begin position="88"/>
        <end position="115"/>
    </location>
</feature>
<dbReference type="Proteomes" id="UP001154114">
    <property type="component" value="Chromosome 31"/>
</dbReference>
<dbReference type="InterPro" id="IPR013087">
    <property type="entry name" value="Znf_C2H2_type"/>
</dbReference>
<keyword evidence="2" id="KW-0479">Metal-binding</keyword>
<keyword evidence="3" id="KW-0677">Repeat</keyword>
<organism evidence="10 11">
    <name type="scientific">Chrysodeixis includens</name>
    <name type="common">Soybean looper</name>
    <name type="synonym">Pseudoplusia includens</name>
    <dbReference type="NCBI Taxonomy" id="689277"/>
    <lineage>
        <taxon>Eukaryota</taxon>
        <taxon>Metazoa</taxon>
        <taxon>Ecdysozoa</taxon>
        <taxon>Arthropoda</taxon>
        <taxon>Hexapoda</taxon>
        <taxon>Insecta</taxon>
        <taxon>Pterygota</taxon>
        <taxon>Neoptera</taxon>
        <taxon>Endopterygota</taxon>
        <taxon>Lepidoptera</taxon>
        <taxon>Glossata</taxon>
        <taxon>Ditrysia</taxon>
        <taxon>Noctuoidea</taxon>
        <taxon>Noctuidae</taxon>
        <taxon>Plusiinae</taxon>
        <taxon>Chrysodeixis</taxon>
    </lineage>
</organism>
<dbReference type="PANTHER" id="PTHR24404:SF114">
    <property type="entry name" value="KLUMPFUSS, ISOFORM B-RELATED"/>
    <property type="match status" value="1"/>
</dbReference>
<feature type="domain" description="C2H2-type" evidence="9">
    <location>
        <begin position="116"/>
        <end position="143"/>
    </location>
</feature>
<evidence type="ECO:0000256" key="5">
    <source>
        <dbReference type="ARBA" id="ARBA00022833"/>
    </source>
</evidence>
<evidence type="ECO:0000256" key="4">
    <source>
        <dbReference type="ARBA" id="ARBA00022771"/>
    </source>
</evidence>
<keyword evidence="11" id="KW-1185">Reference proteome</keyword>
<evidence type="ECO:0000256" key="7">
    <source>
        <dbReference type="ARBA" id="ARBA00023242"/>
    </source>
</evidence>
<evidence type="ECO:0000259" key="9">
    <source>
        <dbReference type="PROSITE" id="PS50157"/>
    </source>
</evidence>
<keyword evidence="4 8" id="KW-0863">Zinc-finger</keyword>
<accession>A0A9N8KYZ2</accession>
<evidence type="ECO:0000256" key="1">
    <source>
        <dbReference type="ARBA" id="ARBA00004123"/>
    </source>
</evidence>
<dbReference type="EMBL" id="LR824034">
    <property type="protein sequence ID" value="CAD0207070.1"/>
    <property type="molecule type" value="Genomic_DNA"/>
</dbReference>
<dbReference type="PROSITE" id="PS50157">
    <property type="entry name" value="ZINC_FINGER_C2H2_2"/>
    <property type="match status" value="2"/>
</dbReference>
<evidence type="ECO:0000256" key="2">
    <source>
        <dbReference type="ARBA" id="ARBA00022723"/>
    </source>
</evidence>
<keyword evidence="5" id="KW-0862">Zinc</keyword>